<proteinExistence type="predicted"/>
<dbReference type="EMBL" id="GDHC01003994">
    <property type="protein sequence ID" value="JAQ14635.1"/>
    <property type="molecule type" value="Transcribed_RNA"/>
</dbReference>
<feature type="region of interest" description="Disordered" evidence="1">
    <location>
        <begin position="1"/>
        <end position="83"/>
    </location>
</feature>
<feature type="compositionally biased region" description="Polar residues" evidence="1">
    <location>
        <begin position="1"/>
        <end position="11"/>
    </location>
</feature>
<sequence length="138" mass="14629">MDCSMNDNANTGRREMERQPSARASMAGALLRSNAHHNLNLSSPSHIKGNTSNTGNNTIGIDCNSGSSSSHNTNTNSSVFVAKSNPDKTFKQATRLSSSQPPCLLSVEQLAQVRSDLQVRVKMPSKSVSTTAAASHVS</sequence>
<reference evidence="3" key="3">
    <citation type="journal article" date="2016" name="Gigascience">
        <title>De novo construction of an expanded transcriptome assembly for the western tarnished plant bug, Lygus hesperus.</title>
        <authorList>
            <person name="Tassone E.E."/>
            <person name="Geib S.M."/>
            <person name="Hall B."/>
            <person name="Fabrick J.A."/>
            <person name="Brent C.S."/>
            <person name="Hull J.J."/>
        </authorList>
    </citation>
    <scope>NUCLEOTIDE SEQUENCE</scope>
</reference>
<reference evidence="2" key="1">
    <citation type="journal article" date="2014" name="PLoS ONE">
        <title>Transcriptome-Based Identification of ABC Transporters in the Western Tarnished Plant Bug Lygus hesperus.</title>
        <authorList>
            <person name="Hull J.J."/>
            <person name="Chaney K."/>
            <person name="Geib S.M."/>
            <person name="Fabrick J.A."/>
            <person name="Brent C.S."/>
            <person name="Walsh D."/>
            <person name="Lavine L.C."/>
        </authorList>
    </citation>
    <scope>NUCLEOTIDE SEQUENCE</scope>
</reference>
<feature type="compositionally biased region" description="Low complexity" evidence="1">
    <location>
        <begin position="47"/>
        <end position="78"/>
    </location>
</feature>
<feature type="compositionally biased region" description="Polar residues" evidence="1">
    <location>
        <begin position="36"/>
        <end position="45"/>
    </location>
</feature>
<gene>
    <name evidence="2" type="ORF">CM83_31038</name>
    <name evidence="3" type="ORF">g.30949</name>
</gene>
<organism evidence="2">
    <name type="scientific">Lygus hesperus</name>
    <name type="common">Western plant bug</name>
    <dbReference type="NCBI Taxonomy" id="30085"/>
    <lineage>
        <taxon>Eukaryota</taxon>
        <taxon>Metazoa</taxon>
        <taxon>Ecdysozoa</taxon>
        <taxon>Arthropoda</taxon>
        <taxon>Hexapoda</taxon>
        <taxon>Insecta</taxon>
        <taxon>Pterygota</taxon>
        <taxon>Neoptera</taxon>
        <taxon>Paraneoptera</taxon>
        <taxon>Hemiptera</taxon>
        <taxon>Heteroptera</taxon>
        <taxon>Panheteroptera</taxon>
        <taxon>Cimicomorpha</taxon>
        <taxon>Miridae</taxon>
        <taxon>Mirini</taxon>
        <taxon>Lygus</taxon>
    </lineage>
</organism>
<dbReference type="AlphaFoldDB" id="A0A0A9X0B8"/>
<evidence type="ECO:0000256" key="1">
    <source>
        <dbReference type="SAM" id="MobiDB-lite"/>
    </source>
</evidence>
<evidence type="ECO:0000313" key="2">
    <source>
        <dbReference type="EMBL" id="JAG12228.1"/>
    </source>
</evidence>
<evidence type="ECO:0000313" key="3">
    <source>
        <dbReference type="EMBL" id="JAQ14635.1"/>
    </source>
</evidence>
<accession>A0A0A9X0B8</accession>
<protein>
    <submittedName>
        <fullName evidence="2">Uncharacterized protein</fullName>
    </submittedName>
</protein>
<name>A0A0A9X0B8_LYGHE</name>
<reference evidence="2" key="2">
    <citation type="submission" date="2014-07" db="EMBL/GenBank/DDBJ databases">
        <authorList>
            <person name="Hull J."/>
        </authorList>
    </citation>
    <scope>NUCLEOTIDE SEQUENCE</scope>
</reference>
<dbReference type="EMBL" id="GBHO01031376">
    <property type="protein sequence ID" value="JAG12228.1"/>
    <property type="molecule type" value="Transcribed_RNA"/>
</dbReference>